<evidence type="ECO:0000256" key="7">
    <source>
        <dbReference type="ARBA" id="ARBA00022777"/>
    </source>
</evidence>
<evidence type="ECO:0000256" key="2">
    <source>
        <dbReference type="ARBA" id="ARBA00004370"/>
    </source>
</evidence>
<organism evidence="11 12">
    <name type="scientific">Thauera phenolivorans</name>
    <dbReference type="NCBI Taxonomy" id="1792543"/>
    <lineage>
        <taxon>Bacteria</taxon>
        <taxon>Pseudomonadati</taxon>
        <taxon>Pseudomonadota</taxon>
        <taxon>Betaproteobacteria</taxon>
        <taxon>Rhodocyclales</taxon>
        <taxon>Zoogloeaceae</taxon>
        <taxon>Thauera</taxon>
    </lineage>
</organism>
<name>A0A7X7LYH8_9RHOO</name>
<dbReference type="Gene3D" id="3.30.565.10">
    <property type="entry name" value="Histidine kinase-like ATPase, C-terminal domain"/>
    <property type="match status" value="1"/>
</dbReference>
<dbReference type="InterPro" id="IPR036890">
    <property type="entry name" value="HATPase_C_sf"/>
</dbReference>
<evidence type="ECO:0000313" key="12">
    <source>
        <dbReference type="Proteomes" id="UP000536534"/>
    </source>
</evidence>
<comment type="caution">
    <text evidence="11">The sequence shown here is derived from an EMBL/GenBank/DDBJ whole genome shotgun (WGS) entry which is preliminary data.</text>
</comment>
<comment type="subcellular location">
    <subcellularLocation>
        <location evidence="2">Membrane</location>
    </subcellularLocation>
</comment>
<keyword evidence="9" id="KW-0472">Membrane</keyword>
<protein>
    <recommendedName>
        <fullName evidence="3">histidine kinase</fullName>
        <ecNumber evidence="3">2.7.13.3</ecNumber>
    </recommendedName>
</protein>
<evidence type="ECO:0000256" key="6">
    <source>
        <dbReference type="ARBA" id="ARBA00022692"/>
    </source>
</evidence>
<dbReference type="PRINTS" id="PR00344">
    <property type="entry name" value="BCTRLSENSOR"/>
</dbReference>
<dbReference type="EMBL" id="JAAYYV010000419">
    <property type="protein sequence ID" value="NLF55613.1"/>
    <property type="molecule type" value="Genomic_DNA"/>
</dbReference>
<dbReference type="SMART" id="SM00387">
    <property type="entry name" value="HATPase_c"/>
    <property type="match status" value="1"/>
</dbReference>
<dbReference type="SUPFAM" id="SSF55874">
    <property type="entry name" value="ATPase domain of HSP90 chaperone/DNA topoisomerase II/histidine kinase"/>
    <property type="match status" value="1"/>
</dbReference>
<evidence type="ECO:0000256" key="9">
    <source>
        <dbReference type="ARBA" id="ARBA00023136"/>
    </source>
</evidence>
<dbReference type="Pfam" id="PF02518">
    <property type="entry name" value="HATPase_c"/>
    <property type="match status" value="1"/>
</dbReference>
<evidence type="ECO:0000256" key="4">
    <source>
        <dbReference type="ARBA" id="ARBA00022553"/>
    </source>
</evidence>
<proteinExistence type="predicted"/>
<dbReference type="InterPro" id="IPR005467">
    <property type="entry name" value="His_kinase_dom"/>
</dbReference>
<gene>
    <name evidence="11" type="ORF">GX576_14690</name>
</gene>
<dbReference type="InterPro" id="IPR050428">
    <property type="entry name" value="TCS_sensor_his_kinase"/>
</dbReference>
<dbReference type="PANTHER" id="PTHR45436:SF5">
    <property type="entry name" value="SENSOR HISTIDINE KINASE TRCS"/>
    <property type="match status" value="1"/>
</dbReference>
<dbReference type="AlphaFoldDB" id="A0A7X7LYH8"/>
<evidence type="ECO:0000259" key="10">
    <source>
        <dbReference type="PROSITE" id="PS50109"/>
    </source>
</evidence>
<sequence length="466" mass="50127">MSSAAGPEAGRTPARRRAGSLRNRLSLALALVLLAAGGLLAFALQEFPRRLVEDYMLSRLEHDADHLYARVLEAADGPPGALAAAADQAVGAPYRLPLSGHYFIVQRGAERILSRSLWDEELALPPAAEGAQILRMGGPAGQKLLVYTKRFAPPGEGIAITVTDDLGRLDDAIDRFRERMAIGLALALGLLLLLQRRLLVHGLAPLGAAAEACRRLERGERLVLDTEAPAEVRPMLEALDRLSRHQVQRLGRIRHAAGNLSHALKTPLAVLGQATDELAARGEGELAGRMRVELATMRATIERELRRARLAGGDPSGEGFEARTQLTALSDAIRRLHRERTLQIELAVPARRFPLDREDMLELFGNLLDNACKWARQRVILTLADPGATAESLEASVEDDGPGADAAVLERLGTAGLRSDEGRPGHGLGLAIVADIIAQYGGSAHYGRSEALGGLRVDVRLPLPPH</sequence>
<dbReference type="Proteomes" id="UP000536534">
    <property type="component" value="Unassembled WGS sequence"/>
</dbReference>
<comment type="catalytic activity">
    <reaction evidence="1">
        <text>ATP + protein L-histidine = ADP + protein N-phospho-L-histidine.</text>
        <dbReference type="EC" id="2.7.13.3"/>
    </reaction>
</comment>
<keyword evidence="5" id="KW-0808">Transferase</keyword>
<evidence type="ECO:0000313" key="11">
    <source>
        <dbReference type="EMBL" id="NLF55613.1"/>
    </source>
</evidence>
<evidence type="ECO:0000256" key="8">
    <source>
        <dbReference type="ARBA" id="ARBA00022989"/>
    </source>
</evidence>
<reference evidence="11 12" key="1">
    <citation type="journal article" date="2020" name="Biotechnol. Biofuels">
        <title>New insights from the biogas microbiome by comprehensive genome-resolved metagenomics of nearly 1600 species originating from multiple anaerobic digesters.</title>
        <authorList>
            <person name="Campanaro S."/>
            <person name="Treu L."/>
            <person name="Rodriguez-R L.M."/>
            <person name="Kovalovszki A."/>
            <person name="Ziels R.M."/>
            <person name="Maus I."/>
            <person name="Zhu X."/>
            <person name="Kougias P.G."/>
            <person name="Basile A."/>
            <person name="Luo G."/>
            <person name="Schluter A."/>
            <person name="Konstantinidis K.T."/>
            <person name="Angelidaki I."/>
        </authorList>
    </citation>
    <scope>NUCLEOTIDE SEQUENCE [LARGE SCALE GENOMIC DNA]</scope>
    <source>
        <strain evidence="11">AS06rmzACSIP_256</strain>
    </source>
</reference>
<evidence type="ECO:0000256" key="3">
    <source>
        <dbReference type="ARBA" id="ARBA00012438"/>
    </source>
</evidence>
<evidence type="ECO:0000256" key="1">
    <source>
        <dbReference type="ARBA" id="ARBA00000085"/>
    </source>
</evidence>
<evidence type="ECO:0000256" key="5">
    <source>
        <dbReference type="ARBA" id="ARBA00022679"/>
    </source>
</evidence>
<dbReference type="PROSITE" id="PS50109">
    <property type="entry name" value="HIS_KIN"/>
    <property type="match status" value="1"/>
</dbReference>
<feature type="domain" description="Histidine kinase" evidence="10">
    <location>
        <begin position="259"/>
        <end position="465"/>
    </location>
</feature>
<dbReference type="EC" id="2.7.13.3" evidence="3"/>
<dbReference type="GO" id="GO:0004673">
    <property type="term" value="F:protein histidine kinase activity"/>
    <property type="evidence" value="ECO:0007669"/>
    <property type="project" value="UniProtKB-EC"/>
</dbReference>
<keyword evidence="8" id="KW-1133">Transmembrane helix</keyword>
<dbReference type="GO" id="GO:0000160">
    <property type="term" value="P:phosphorelay signal transduction system"/>
    <property type="evidence" value="ECO:0007669"/>
    <property type="project" value="TreeGrafter"/>
</dbReference>
<keyword evidence="6" id="KW-0812">Transmembrane</keyword>
<accession>A0A7X7LYH8</accession>
<keyword evidence="7 11" id="KW-0418">Kinase</keyword>
<dbReference type="GO" id="GO:0005886">
    <property type="term" value="C:plasma membrane"/>
    <property type="evidence" value="ECO:0007669"/>
    <property type="project" value="TreeGrafter"/>
</dbReference>
<dbReference type="InterPro" id="IPR003594">
    <property type="entry name" value="HATPase_dom"/>
</dbReference>
<dbReference type="PANTHER" id="PTHR45436">
    <property type="entry name" value="SENSOR HISTIDINE KINASE YKOH"/>
    <property type="match status" value="1"/>
</dbReference>
<keyword evidence="4" id="KW-0597">Phosphoprotein</keyword>
<dbReference type="InterPro" id="IPR004358">
    <property type="entry name" value="Sig_transdc_His_kin-like_C"/>
</dbReference>